<comment type="caution">
    <text evidence="2">The sequence shown here is derived from an EMBL/GenBank/DDBJ whole genome shotgun (WGS) entry which is preliminary data.</text>
</comment>
<organism evidence="2 3">
    <name type="scientific">Trichoderma lentiforme</name>
    <dbReference type="NCBI Taxonomy" id="1567552"/>
    <lineage>
        <taxon>Eukaryota</taxon>
        <taxon>Fungi</taxon>
        <taxon>Dikarya</taxon>
        <taxon>Ascomycota</taxon>
        <taxon>Pezizomycotina</taxon>
        <taxon>Sordariomycetes</taxon>
        <taxon>Hypocreomycetidae</taxon>
        <taxon>Hypocreales</taxon>
        <taxon>Hypocreaceae</taxon>
        <taxon>Trichoderma</taxon>
    </lineage>
</organism>
<feature type="domain" description="Heterokaryon incompatibility" evidence="1">
    <location>
        <begin position="28"/>
        <end position="147"/>
    </location>
</feature>
<dbReference type="Pfam" id="PF06985">
    <property type="entry name" value="HET"/>
    <property type="match status" value="1"/>
</dbReference>
<dbReference type="Proteomes" id="UP000801864">
    <property type="component" value="Unassembled WGS sequence"/>
</dbReference>
<evidence type="ECO:0000313" key="3">
    <source>
        <dbReference type="Proteomes" id="UP000801864"/>
    </source>
</evidence>
<dbReference type="PANTHER" id="PTHR33112:SF16">
    <property type="entry name" value="HETEROKARYON INCOMPATIBILITY DOMAIN-CONTAINING PROTEIN"/>
    <property type="match status" value="1"/>
</dbReference>
<dbReference type="EMBL" id="QLNT01000021">
    <property type="protein sequence ID" value="KAF3062695.1"/>
    <property type="molecule type" value="Genomic_DNA"/>
</dbReference>
<dbReference type="PANTHER" id="PTHR33112">
    <property type="entry name" value="DOMAIN PROTEIN, PUTATIVE-RELATED"/>
    <property type="match status" value="1"/>
</dbReference>
<dbReference type="InterPro" id="IPR010730">
    <property type="entry name" value="HET"/>
</dbReference>
<sequence length="540" mass="61357">MLKPTTENLEKLLQPGALIESQGTKGPKLAQTILDAMDLARKLGCPFFWTDCICIVQDDEEERTMFLNAMASIYANAYLTIAAAEGADGNSGIPGLGRCSEPRDTFCSELRFPGHTLLLRLENGTIPAVAVYGKGKTWSTRGWTFQESYLSRRLLVFTSIVSFHCQKHTSFESDLTPHGISRGRFGDADSFVNRTSFVCNVPNWPHIGHYMDVVKEYGVKNLTFDDDILDAFAGVTAVLNKSFHSGFHHGLPEVFFDASLLWEPDWMSSAPPQLRKTQKLLLPSWSWLCRKGSIQTRVCKLFAEDFYKDTSFDGIYELYPRVQWWKIGSQGRVLTPIKHQHFSNHASMPPGWNPPTFRSGMRHRYYMQYSHTLSPDTKYPHPFPFPETAEAHLPGVEHGPLLRCFANRGWLIKSNKLEEYERTKLYGIFNLCLSDGTWAGILLDDRLDQGFPRKSGEKCEVIAIAEGRVPHVILGSRFPERDMVQQAVFSGEERLAGSYEFYFILWIGWVDGIAYRRGIGRVLKGVWEKMELEEIEVLLG</sequence>
<protein>
    <recommendedName>
        <fullName evidence="1">Heterokaryon incompatibility domain-containing protein</fullName>
    </recommendedName>
</protein>
<accession>A0A9P4X5R6</accession>
<keyword evidence="3" id="KW-1185">Reference proteome</keyword>
<reference evidence="2 3" key="1">
    <citation type="submission" date="2018-06" db="EMBL/GenBank/DDBJ databases">
        <title>Genome analysis of cellulolytic fungus Trichoderma lentiforme CFAM-422.</title>
        <authorList>
            <person name="Steindorff A.S."/>
            <person name="Formighieri E.F."/>
            <person name="Midorikawa G.E.O."/>
            <person name="Tamietti M.S."/>
            <person name="Ramos E.Z."/>
            <person name="Silva A.S."/>
            <person name="Bon E.P.S."/>
            <person name="Mendes T.D."/>
            <person name="Damaso M.C.T."/>
            <person name="Favaro L.C.L."/>
        </authorList>
    </citation>
    <scope>NUCLEOTIDE SEQUENCE [LARGE SCALE GENOMIC DNA]</scope>
    <source>
        <strain evidence="2 3">CFAM-422</strain>
    </source>
</reference>
<evidence type="ECO:0000313" key="2">
    <source>
        <dbReference type="EMBL" id="KAF3062695.1"/>
    </source>
</evidence>
<name>A0A9P4X5R6_9HYPO</name>
<evidence type="ECO:0000259" key="1">
    <source>
        <dbReference type="Pfam" id="PF06985"/>
    </source>
</evidence>
<gene>
    <name evidence="2" type="ORF">CFAM422_010800</name>
</gene>
<dbReference type="AlphaFoldDB" id="A0A9P4X5R6"/>
<proteinExistence type="predicted"/>